<accession>S8BX73</accession>
<dbReference type="OrthoDB" id="692967at2759"/>
<dbReference type="PANTHER" id="PTHR33935:SF22">
    <property type="entry name" value="OS10G0149400 PROTEIN"/>
    <property type="match status" value="1"/>
</dbReference>
<dbReference type="Proteomes" id="UP000015453">
    <property type="component" value="Unassembled WGS sequence"/>
</dbReference>
<keyword evidence="1" id="KW-0732">Signal</keyword>
<dbReference type="PANTHER" id="PTHR33935">
    <property type="entry name" value="OS10G0148100 PROTEIN"/>
    <property type="match status" value="1"/>
</dbReference>
<comment type="caution">
    <text evidence="2">The sequence shown here is derived from an EMBL/GenBank/DDBJ whole genome shotgun (WGS) entry which is preliminary data.</text>
</comment>
<evidence type="ECO:0000313" key="3">
    <source>
        <dbReference type="Proteomes" id="UP000015453"/>
    </source>
</evidence>
<proteinExistence type="predicted"/>
<evidence type="ECO:0000256" key="1">
    <source>
        <dbReference type="SAM" id="SignalP"/>
    </source>
</evidence>
<organism evidence="2 3">
    <name type="scientific">Genlisea aurea</name>
    <dbReference type="NCBI Taxonomy" id="192259"/>
    <lineage>
        <taxon>Eukaryota</taxon>
        <taxon>Viridiplantae</taxon>
        <taxon>Streptophyta</taxon>
        <taxon>Embryophyta</taxon>
        <taxon>Tracheophyta</taxon>
        <taxon>Spermatophyta</taxon>
        <taxon>Magnoliopsida</taxon>
        <taxon>eudicotyledons</taxon>
        <taxon>Gunneridae</taxon>
        <taxon>Pentapetalae</taxon>
        <taxon>asterids</taxon>
        <taxon>lamiids</taxon>
        <taxon>Lamiales</taxon>
        <taxon>Lentibulariaceae</taxon>
        <taxon>Genlisea</taxon>
    </lineage>
</organism>
<feature type="non-terminal residue" evidence="2">
    <location>
        <position position="152"/>
    </location>
</feature>
<name>S8BX73_9LAMI</name>
<reference evidence="2 3" key="1">
    <citation type="journal article" date="2013" name="BMC Genomics">
        <title>The miniature genome of a carnivorous plant Genlisea aurea contains a low number of genes and short non-coding sequences.</title>
        <authorList>
            <person name="Leushkin E.V."/>
            <person name="Sutormin R.A."/>
            <person name="Nabieva E.R."/>
            <person name="Penin A.A."/>
            <person name="Kondrashov A.S."/>
            <person name="Logacheva M.D."/>
        </authorList>
    </citation>
    <scope>NUCLEOTIDE SEQUENCE [LARGE SCALE GENOMIC DNA]</scope>
</reference>
<dbReference type="Pfam" id="PF01190">
    <property type="entry name" value="Pollen_Ole_e_1"/>
    <property type="match status" value="1"/>
</dbReference>
<protein>
    <submittedName>
        <fullName evidence="2">Uncharacterized protein</fullName>
    </submittedName>
</protein>
<evidence type="ECO:0000313" key="2">
    <source>
        <dbReference type="EMBL" id="EPS59230.1"/>
    </source>
</evidence>
<feature type="chain" id="PRO_5004549219" evidence="1">
    <location>
        <begin position="26"/>
        <end position="152"/>
    </location>
</feature>
<dbReference type="AlphaFoldDB" id="S8BX73"/>
<keyword evidence="3" id="KW-1185">Reference proteome</keyword>
<dbReference type="EMBL" id="AUSU01008538">
    <property type="protein sequence ID" value="EPS59230.1"/>
    <property type="molecule type" value="Genomic_DNA"/>
</dbReference>
<gene>
    <name evidence="2" type="ORF">M569_15579</name>
</gene>
<feature type="signal peptide" evidence="1">
    <location>
        <begin position="1"/>
        <end position="25"/>
    </location>
</feature>
<sequence length="152" mass="16926">MMGRILPLLLLCCLLLTPATFFCHADGNYEVVGTGKCVDCQKNNFKTNQAFSGLHVTIECKVRDGEVRRVAAGELDEEGKFRVWLPKEVVEEEEKKLKHDCYAQLHSAGAKPCPGSVDAGKIVFKSEKTFGPAKNLEFSAPLCASKFFWSYF</sequence>